<dbReference type="InterPro" id="IPR009609">
    <property type="entry name" value="Phosphonate_metab_PhnG"/>
</dbReference>
<evidence type="ECO:0000313" key="1">
    <source>
        <dbReference type="EMBL" id="OPA76146.1"/>
    </source>
</evidence>
<dbReference type="GO" id="GO:0019634">
    <property type="term" value="P:organic phosphonate metabolic process"/>
    <property type="evidence" value="ECO:0007669"/>
    <property type="project" value="InterPro"/>
</dbReference>
<evidence type="ECO:0000313" key="2">
    <source>
        <dbReference type="Proteomes" id="UP000190188"/>
    </source>
</evidence>
<proteinExistence type="predicted"/>
<gene>
    <name evidence="1" type="ORF">BVG16_18205</name>
</gene>
<reference evidence="1 2" key="1">
    <citation type="submission" date="2017-01" db="EMBL/GenBank/DDBJ databases">
        <title>Genome analysis of Paenibacillus selenitrireducens ES3-24.</title>
        <authorList>
            <person name="Xu D."/>
            <person name="Yao R."/>
            <person name="Zheng S."/>
        </authorList>
    </citation>
    <scope>NUCLEOTIDE SEQUENCE [LARGE SCALE GENOMIC DNA]</scope>
    <source>
        <strain evidence="1 2">ES3-24</strain>
    </source>
</reference>
<comment type="caution">
    <text evidence="1">The sequence shown here is derived from an EMBL/GenBank/DDBJ whole genome shotgun (WGS) entry which is preliminary data.</text>
</comment>
<protein>
    <recommendedName>
        <fullName evidence="3">Phosphonate C-P lyase system protein PhnG</fullName>
    </recommendedName>
</protein>
<organism evidence="1 2">
    <name type="scientific">Paenibacillus selenitireducens</name>
    <dbReference type="NCBI Taxonomy" id="1324314"/>
    <lineage>
        <taxon>Bacteria</taxon>
        <taxon>Bacillati</taxon>
        <taxon>Bacillota</taxon>
        <taxon>Bacilli</taxon>
        <taxon>Bacillales</taxon>
        <taxon>Paenibacillaceae</taxon>
        <taxon>Paenibacillus</taxon>
    </lineage>
</organism>
<sequence>MSEKMSSRMQEYTVVLSELKMEDLMPWGNHIVQLGRVEEVNEPALGLVMMRAQESVQRHVFNVGELLISESTLAVDGVVGFGMVMGNALDKARIIAMIDAVHHNVELKWNDFREQFRIWMVQKEKELQERRQAEFEWIARTKVGVATIPVQ</sequence>
<dbReference type="STRING" id="1324314.BVG16_18205"/>
<dbReference type="Proteomes" id="UP000190188">
    <property type="component" value="Unassembled WGS sequence"/>
</dbReference>
<dbReference type="EMBL" id="MSZX01000007">
    <property type="protein sequence ID" value="OPA76146.1"/>
    <property type="molecule type" value="Genomic_DNA"/>
</dbReference>
<keyword evidence="2" id="KW-1185">Reference proteome</keyword>
<evidence type="ECO:0008006" key="3">
    <source>
        <dbReference type="Google" id="ProtNLM"/>
    </source>
</evidence>
<dbReference type="RefSeq" id="WP_078500322.1">
    <property type="nucleotide sequence ID" value="NZ_MSZX01000007.1"/>
</dbReference>
<name>A0A1T2X8X4_9BACL</name>
<dbReference type="Pfam" id="PF06754">
    <property type="entry name" value="PhnG"/>
    <property type="match status" value="1"/>
</dbReference>
<dbReference type="OrthoDB" id="3182891at2"/>
<accession>A0A1T2X8X4</accession>
<dbReference type="AlphaFoldDB" id="A0A1T2X8X4"/>
<dbReference type="GO" id="GO:0015716">
    <property type="term" value="P:organic phosphonate transport"/>
    <property type="evidence" value="ECO:0007669"/>
    <property type="project" value="InterPro"/>
</dbReference>